<dbReference type="Proteomes" id="UP000002892">
    <property type="component" value="Chromosome"/>
</dbReference>
<dbReference type="AlphaFoldDB" id="I4D8A9"/>
<sequence>MDRSFEVLNTILQGEHMAIEQYQACIDTLSDGPLRNHLTSILTDHKNHATRLAYHIQTNGGHVREGAGVIGKIENWKQRILNLGKENPEAMLDRLYNGEDKGLARAVQYSERNLSIAEKELLEPIFADEHDHLKQLQKIKEGLYFH</sequence>
<keyword evidence="3" id="KW-1185">Reference proteome</keyword>
<dbReference type="SUPFAM" id="SSF47240">
    <property type="entry name" value="Ferritin-like"/>
    <property type="match status" value="1"/>
</dbReference>
<proteinExistence type="predicted"/>
<dbReference type="Gene3D" id="1.20.1260.10">
    <property type="match status" value="1"/>
</dbReference>
<evidence type="ECO:0000259" key="1">
    <source>
        <dbReference type="Pfam" id="PF09537"/>
    </source>
</evidence>
<dbReference type="Pfam" id="PF09537">
    <property type="entry name" value="DUF2383"/>
    <property type="match status" value="1"/>
</dbReference>
<dbReference type="OrthoDB" id="1706687at2"/>
<organism evidence="2 3">
    <name type="scientific">Desulfosporosinus acidiphilus (strain DSM 22704 / JCM 16185 / SJ4)</name>
    <dbReference type="NCBI Taxonomy" id="646529"/>
    <lineage>
        <taxon>Bacteria</taxon>
        <taxon>Bacillati</taxon>
        <taxon>Bacillota</taxon>
        <taxon>Clostridia</taxon>
        <taxon>Eubacteriales</taxon>
        <taxon>Desulfitobacteriaceae</taxon>
        <taxon>Desulfosporosinus</taxon>
    </lineage>
</organism>
<dbReference type="HOGENOM" id="CLU_130299_0_0_9"/>
<feature type="domain" description="DUF2383" evidence="1">
    <location>
        <begin position="6"/>
        <end position="105"/>
    </location>
</feature>
<name>I4D8A9_DESAJ</name>
<dbReference type="EMBL" id="CP003639">
    <property type="protein sequence ID" value="AFM42033.1"/>
    <property type="molecule type" value="Genomic_DNA"/>
</dbReference>
<evidence type="ECO:0000313" key="3">
    <source>
        <dbReference type="Proteomes" id="UP000002892"/>
    </source>
</evidence>
<reference evidence="2 3" key="1">
    <citation type="journal article" date="2012" name="J. Bacteriol.">
        <title>Complete genome sequences of Desulfosporosinus orientis DSM765T, Desulfosporosinus youngiae DSM17734T, Desulfosporosinus meridiei DSM13257T, and Desulfosporosinus acidiphilus DSM22704T.</title>
        <authorList>
            <person name="Pester M."/>
            <person name="Brambilla E."/>
            <person name="Alazard D."/>
            <person name="Rattei T."/>
            <person name="Weinmaier T."/>
            <person name="Han J."/>
            <person name="Lucas S."/>
            <person name="Lapidus A."/>
            <person name="Cheng J.F."/>
            <person name="Goodwin L."/>
            <person name="Pitluck S."/>
            <person name="Peters L."/>
            <person name="Ovchinnikova G."/>
            <person name="Teshima H."/>
            <person name="Detter J.C."/>
            <person name="Han C.S."/>
            <person name="Tapia R."/>
            <person name="Land M.L."/>
            <person name="Hauser L."/>
            <person name="Kyrpides N.C."/>
            <person name="Ivanova N.N."/>
            <person name="Pagani I."/>
            <person name="Huntmann M."/>
            <person name="Wei C.L."/>
            <person name="Davenport K.W."/>
            <person name="Daligault H."/>
            <person name="Chain P.S."/>
            <person name="Chen A."/>
            <person name="Mavromatis K."/>
            <person name="Markowitz V."/>
            <person name="Szeto E."/>
            <person name="Mikhailova N."/>
            <person name="Pati A."/>
            <person name="Wagner M."/>
            <person name="Woyke T."/>
            <person name="Ollivier B."/>
            <person name="Klenk H.P."/>
            <person name="Spring S."/>
            <person name="Loy A."/>
        </authorList>
    </citation>
    <scope>NUCLEOTIDE SEQUENCE [LARGE SCALE GENOMIC DNA]</scope>
    <source>
        <strain evidence="3">DSM 22704 / JCM 16185 / SJ4</strain>
    </source>
</reference>
<protein>
    <recommendedName>
        <fullName evidence="1">DUF2383 domain-containing protein</fullName>
    </recommendedName>
</protein>
<accession>I4D8A9</accession>
<dbReference type="STRING" id="646529.Desaci_3129"/>
<dbReference type="RefSeq" id="WP_014828024.1">
    <property type="nucleotide sequence ID" value="NC_018068.1"/>
</dbReference>
<dbReference type="InterPro" id="IPR019052">
    <property type="entry name" value="DUF2383"/>
</dbReference>
<dbReference type="KEGG" id="dai:Desaci_3129"/>
<dbReference type="CDD" id="cd00657">
    <property type="entry name" value="Ferritin_like"/>
    <property type="match status" value="1"/>
</dbReference>
<dbReference type="InterPro" id="IPR009078">
    <property type="entry name" value="Ferritin-like_SF"/>
</dbReference>
<dbReference type="eggNOG" id="COG1633">
    <property type="taxonomic scope" value="Bacteria"/>
</dbReference>
<dbReference type="InterPro" id="IPR012347">
    <property type="entry name" value="Ferritin-like"/>
</dbReference>
<evidence type="ECO:0000313" key="2">
    <source>
        <dbReference type="EMBL" id="AFM42033.1"/>
    </source>
</evidence>
<gene>
    <name evidence="2" type="ordered locus">Desaci_3129</name>
</gene>